<evidence type="ECO:0000256" key="2">
    <source>
        <dbReference type="ARBA" id="ARBA00004726"/>
    </source>
</evidence>
<sequence>MRIADSLEQILTPTAIALGNFDGIHRGHQKVLQPVLQLSHHAGSYNYPTVVSFSPHPREFFTGKKLTLLTPVAEKAQLLEQLGIKQLVLIPFNQQLASLSPQQFVAEIIVKQLKAIAISVGEDFCFGYRRQGTAKDLVAIASEYGIEVQINSLQQCDYQQHHHHGVRISSSLIRQALQIGDIAHANYMLGRAYSLTGTVVQGQQIGRTIGFPTANLDLPPNKFLPRYGVYAVNVSYKQSQIRGVMNIGCRPTVDGMNPTIEVHLLDWSEDLYGQTLTVSLEKFLRPEQKFPSLDALKKQITADCQAART</sequence>
<organism evidence="17 18">
    <name type="scientific">Stanieria cyanosphaera (strain ATCC 29371 / PCC 7437)</name>
    <dbReference type="NCBI Taxonomy" id="111780"/>
    <lineage>
        <taxon>Bacteria</taxon>
        <taxon>Bacillati</taxon>
        <taxon>Cyanobacteriota</taxon>
        <taxon>Cyanophyceae</taxon>
        <taxon>Pleurocapsales</taxon>
        <taxon>Dermocarpellaceae</taxon>
        <taxon>Stanieria</taxon>
    </lineage>
</organism>
<dbReference type="FunFam" id="2.40.30.30:FF:000003">
    <property type="entry name" value="Riboflavin biosynthesis protein"/>
    <property type="match status" value="1"/>
</dbReference>
<keyword evidence="9 15" id="KW-0418">Kinase</keyword>
<dbReference type="RefSeq" id="WP_015194109.1">
    <property type="nucleotide sequence ID" value="NC_019748.1"/>
</dbReference>
<dbReference type="NCBIfam" id="NF004160">
    <property type="entry name" value="PRK05627.1-3"/>
    <property type="match status" value="1"/>
</dbReference>
<keyword evidence="5 15" id="KW-0288">FMN</keyword>
<dbReference type="EC" id="2.7.7.2" evidence="15"/>
<dbReference type="HOGENOM" id="CLU_048437_0_1_3"/>
<dbReference type="UniPathway" id="UPA00276">
    <property type="reaction ID" value="UER00406"/>
</dbReference>
<comment type="pathway">
    <text evidence="2 15">Cofactor biosynthesis; FAD biosynthesis; FAD from FMN: step 1/1.</text>
</comment>
<keyword evidence="7 15" id="KW-0548">Nucleotidyltransferase</keyword>
<evidence type="ECO:0000313" key="18">
    <source>
        <dbReference type="Proteomes" id="UP000010473"/>
    </source>
</evidence>
<dbReference type="PANTHER" id="PTHR22749">
    <property type="entry name" value="RIBOFLAVIN KINASE/FMN ADENYLYLTRANSFERASE"/>
    <property type="match status" value="1"/>
</dbReference>
<dbReference type="InterPro" id="IPR014729">
    <property type="entry name" value="Rossmann-like_a/b/a_fold"/>
</dbReference>
<dbReference type="GO" id="GO:0009231">
    <property type="term" value="P:riboflavin biosynthetic process"/>
    <property type="evidence" value="ECO:0007669"/>
    <property type="project" value="InterPro"/>
</dbReference>
<accession>K9XXQ2</accession>
<evidence type="ECO:0000256" key="11">
    <source>
        <dbReference type="ARBA" id="ARBA00022840"/>
    </source>
</evidence>
<evidence type="ECO:0000313" key="17">
    <source>
        <dbReference type="EMBL" id="AFZ36442.1"/>
    </source>
</evidence>
<dbReference type="InterPro" id="IPR002606">
    <property type="entry name" value="Riboflavin_kinase_bac"/>
</dbReference>
<evidence type="ECO:0000256" key="3">
    <source>
        <dbReference type="ARBA" id="ARBA00005201"/>
    </source>
</evidence>
<dbReference type="FunFam" id="3.40.50.620:FF:000021">
    <property type="entry name" value="Riboflavin biosynthesis protein"/>
    <property type="match status" value="1"/>
</dbReference>
<comment type="catalytic activity">
    <reaction evidence="14 15">
        <text>FMN + ATP + H(+) = FAD + diphosphate</text>
        <dbReference type="Rhea" id="RHEA:17237"/>
        <dbReference type="ChEBI" id="CHEBI:15378"/>
        <dbReference type="ChEBI" id="CHEBI:30616"/>
        <dbReference type="ChEBI" id="CHEBI:33019"/>
        <dbReference type="ChEBI" id="CHEBI:57692"/>
        <dbReference type="ChEBI" id="CHEBI:58210"/>
        <dbReference type="EC" id="2.7.7.2"/>
    </reaction>
</comment>
<dbReference type="Pfam" id="PF01687">
    <property type="entry name" value="Flavokinase"/>
    <property type="match status" value="1"/>
</dbReference>
<evidence type="ECO:0000256" key="9">
    <source>
        <dbReference type="ARBA" id="ARBA00022777"/>
    </source>
</evidence>
<dbReference type="GO" id="GO:0009398">
    <property type="term" value="P:FMN biosynthetic process"/>
    <property type="evidence" value="ECO:0007669"/>
    <property type="project" value="UniProtKB-UniRule"/>
</dbReference>
<dbReference type="STRING" id="111780.Sta7437_2923"/>
<name>K9XXQ2_STAC7</name>
<evidence type="ECO:0000256" key="14">
    <source>
        <dbReference type="ARBA" id="ARBA00049494"/>
    </source>
</evidence>
<evidence type="ECO:0000256" key="8">
    <source>
        <dbReference type="ARBA" id="ARBA00022741"/>
    </source>
</evidence>
<dbReference type="Pfam" id="PF06574">
    <property type="entry name" value="FAD_syn"/>
    <property type="match status" value="1"/>
</dbReference>
<dbReference type="PATRIC" id="fig|111780.3.peg.3039"/>
<evidence type="ECO:0000256" key="10">
    <source>
        <dbReference type="ARBA" id="ARBA00022827"/>
    </source>
</evidence>
<dbReference type="SMART" id="SM00904">
    <property type="entry name" value="Flavokinase"/>
    <property type="match status" value="1"/>
</dbReference>
<proteinExistence type="inferred from homology"/>
<keyword evidence="11 15" id="KW-0067">ATP-binding</keyword>
<dbReference type="Gene3D" id="3.40.50.620">
    <property type="entry name" value="HUPs"/>
    <property type="match status" value="1"/>
</dbReference>
<dbReference type="UniPathway" id="UPA00277">
    <property type="reaction ID" value="UER00407"/>
</dbReference>
<comment type="catalytic activity">
    <reaction evidence="13 15">
        <text>riboflavin + ATP = FMN + ADP + H(+)</text>
        <dbReference type="Rhea" id="RHEA:14357"/>
        <dbReference type="ChEBI" id="CHEBI:15378"/>
        <dbReference type="ChEBI" id="CHEBI:30616"/>
        <dbReference type="ChEBI" id="CHEBI:57986"/>
        <dbReference type="ChEBI" id="CHEBI:58210"/>
        <dbReference type="ChEBI" id="CHEBI:456216"/>
        <dbReference type="EC" id="2.7.1.26"/>
    </reaction>
</comment>
<dbReference type="GO" id="GO:0005524">
    <property type="term" value="F:ATP binding"/>
    <property type="evidence" value="ECO:0007669"/>
    <property type="project" value="UniProtKB-UniRule"/>
</dbReference>
<evidence type="ECO:0000256" key="13">
    <source>
        <dbReference type="ARBA" id="ARBA00047880"/>
    </source>
</evidence>
<keyword evidence="18" id="KW-1185">Reference proteome</keyword>
<evidence type="ECO:0000256" key="15">
    <source>
        <dbReference type="PIRNR" id="PIRNR004491"/>
    </source>
</evidence>
<dbReference type="KEGG" id="scs:Sta7437_2923"/>
<keyword evidence="8 15" id="KW-0547">Nucleotide-binding</keyword>
<dbReference type="OrthoDB" id="9803667at2"/>
<dbReference type="SUPFAM" id="SSF82114">
    <property type="entry name" value="Riboflavin kinase-like"/>
    <property type="match status" value="1"/>
</dbReference>
<evidence type="ECO:0000256" key="4">
    <source>
        <dbReference type="ARBA" id="ARBA00022630"/>
    </source>
</evidence>
<dbReference type="GO" id="GO:0006747">
    <property type="term" value="P:FAD biosynthetic process"/>
    <property type="evidence" value="ECO:0007669"/>
    <property type="project" value="UniProtKB-UniRule"/>
</dbReference>
<keyword evidence="10 15" id="KW-0274">FAD</keyword>
<dbReference type="InterPro" id="IPR015864">
    <property type="entry name" value="FAD_synthase"/>
</dbReference>
<evidence type="ECO:0000256" key="1">
    <source>
        <dbReference type="ARBA" id="ARBA00002121"/>
    </source>
</evidence>
<dbReference type="AlphaFoldDB" id="K9XXQ2"/>
<comment type="pathway">
    <text evidence="3 15">Cofactor biosynthesis; FMN biosynthesis; FMN from riboflavin (ATP route): step 1/1.</text>
</comment>
<dbReference type="CDD" id="cd02064">
    <property type="entry name" value="FAD_synthetase_N"/>
    <property type="match status" value="1"/>
</dbReference>
<evidence type="ECO:0000256" key="5">
    <source>
        <dbReference type="ARBA" id="ARBA00022643"/>
    </source>
</evidence>
<comment type="similarity">
    <text evidence="15">Belongs to the ribF family.</text>
</comment>
<keyword evidence="6 15" id="KW-0808">Transferase</keyword>
<dbReference type="GO" id="GO:0003919">
    <property type="term" value="F:FMN adenylyltransferase activity"/>
    <property type="evidence" value="ECO:0007669"/>
    <property type="project" value="UniProtKB-UniRule"/>
</dbReference>
<keyword evidence="4 15" id="KW-0285">Flavoprotein</keyword>
<protein>
    <recommendedName>
        <fullName evidence="15">Riboflavin biosynthesis protein</fullName>
    </recommendedName>
    <domain>
        <recommendedName>
            <fullName evidence="15">Riboflavin kinase</fullName>
            <ecNumber evidence="15">2.7.1.26</ecNumber>
        </recommendedName>
        <alternativeName>
            <fullName evidence="15">Flavokinase</fullName>
        </alternativeName>
    </domain>
    <domain>
        <recommendedName>
            <fullName evidence="15">FMN adenylyltransferase</fullName>
            <ecNumber evidence="15">2.7.7.2</ecNumber>
        </recommendedName>
        <alternativeName>
            <fullName evidence="15">FAD pyrophosphorylase</fullName>
        </alternativeName>
        <alternativeName>
            <fullName evidence="15">FAD synthase</fullName>
        </alternativeName>
    </domain>
</protein>
<dbReference type="PIRSF" id="PIRSF004491">
    <property type="entry name" value="FAD_Synth"/>
    <property type="match status" value="1"/>
</dbReference>
<reference evidence="18" key="1">
    <citation type="journal article" date="2013" name="Proc. Natl. Acad. Sci. U.S.A.">
        <title>Improving the coverage of the cyanobacterial phylum using diversity-driven genome sequencing.</title>
        <authorList>
            <person name="Shih P.M."/>
            <person name="Wu D."/>
            <person name="Latifi A."/>
            <person name="Axen S.D."/>
            <person name="Fewer D.P."/>
            <person name="Talla E."/>
            <person name="Calteau A."/>
            <person name="Cai F."/>
            <person name="Tandeau de Marsac N."/>
            <person name="Rippka R."/>
            <person name="Herdman M."/>
            <person name="Sivonen K."/>
            <person name="Coursin T."/>
            <person name="Laurent T."/>
            <person name="Goodwin L."/>
            <person name="Nolan M."/>
            <person name="Davenport K.W."/>
            <person name="Han C.S."/>
            <person name="Rubin E.M."/>
            <person name="Eisen J.A."/>
            <person name="Woyke T."/>
            <person name="Gugger M."/>
            <person name="Kerfeld C.A."/>
        </authorList>
    </citation>
    <scope>NUCLEOTIDE SEQUENCE [LARGE SCALE GENOMIC DNA]</scope>
    <source>
        <strain evidence="18">ATCC 29371 / PCC 7437</strain>
    </source>
</reference>
<dbReference type="Gene3D" id="2.40.30.30">
    <property type="entry name" value="Riboflavin kinase-like"/>
    <property type="match status" value="1"/>
</dbReference>
<evidence type="ECO:0000256" key="6">
    <source>
        <dbReference type="ARBA" id="ARBA00022679"/>
    </source>
</evidence>
<dbReference type="InterPro" id="IPR023465">
    <property type="entry name" value="Riboflavin_kinase_dom_sf"/>
</dbReference>
<evidence type="ECO:0000256" key="7">
    <source>
        <dbReference type="ARBA" id="ARBA00022695"/>
    </source>
</evidence>
<dbReference type="EC" id="2.7.1.26" evidence="15"/>
<dbReference type="eggNOG" id="COG0196">
    <property type="taxonomic scope" value="Bacteria"/>
</dbReference>
<evidence type="ECO:0000256" key="12">
    <source>
        <dbReference type="ARBA" id="ARBA00023268"/>
    </source>
</evidence>
<comment type="function">
    <text evidence="1">Catalyzes the phosphorylation of riboflavin to FMN followed by the adenylation of FMN to FAD.</text>
</comment>
<dbReference type="NCBIfam" id="TIGR00083">
    <property type="entry name" value="ribF"/>
    <property type="match status" value="1"/>
</dbReference>
<gene>
    <name evidence="17" type="ordered locus">Sta7437_2923</name>
</gene>
<dbReference type="SUPFAM" id="SSF52374">
    <property type="entry name" value="Nucleotidylyl transferase"/>
    <property type="match status" value="1"/>
</dbReference>
<dbReference type="PANTHER" id="PTHR22749:SF6">
    <property type="entry name" value="RIBOFLAVIN KINASE"/>
    <property type="match status" value="1"/>
</dbReference>
<keyword evidence="12" id="KW-0511">Multifunctional enzyme</keyword>
<dbReference type="NCBIfam" id="NF004162">
    <property type="entry name" value="PRK05627.1-5"/>
    <property type="match status" value="1"/>
</dbReference>
<feature type="domain" description="Riboflavin kinase" evidence="16">
    <location>
        <begin position="188"/>
        <end position="309"/>
    </location>
</feature>
<dbReference type="InterPro" id="IPR023468">
    <property type="entry name" value="Riboflavin_kinase"/>
</dbReference>
<dbReference type="Proteomes" id="UP000010473">
    <property type="component" value="Chromosome"/>
</dbReference>
<dbReference type="EMBL" id="CP003653">
    <property type="protein sequence ID" value="AFZ36442.1"/>
    <property type="molecule type" value="Genomic_DNA"/>
</dbReference>
<evidence type="ECO:0000259" key="16">
    <source>
        <dbReference type="SMART" id="SM00904"/>
    </source>
</evidence>
<dbReference type="GO" id="GO:0008531">
    <property type="term" value="F:riboflavin kinase activity"/>
    <property type="evidence" value="ECO:0007669"/>
    <property type="project" value="UniProtKB-UniRule"/>
</dbReference>
<dbReference type="InterPro" id="IPR015865">
    <property type="entry name" value="Riboflavin_kinase_bac/euk"/>
</dbReference>